<reference evidence="2 3" key="1">
    <citation type="submission" date="2017-06" db="EMBL/GenBank/DDBJ databases">
        <title>Novel microbial phyla capable of carbon fixation and sulfur reduction in deep-sea sediments.</title>
        <authorList>
            <person name="Huang J."/>
            <person name="Baker B."/>
            <person name="Wang Y."/>
        </authorList>
    </citation>
    <scope>NUCLEOTIDE SEQUENCE [LARGE SCALE GENOMIC DNA]</scope>
    <source>
        <strain evidence="2">B3_LCP</strain>
    </source>
</reference>
<feature type="coiled-coil region" evidence="1">
    <location>
        <begin position="122"/>
        <end position="185"/>
    </location>
</feature>
<proteinExistence type="predicted"/>
<keyword evidence="1" id="KW-0175">Coiled coil</keyword>
<organism evidence="2 3">
    <name type="scientific">candidate division LCP-89 bacterium B3_LCP</name>
    <dbReference type="NCBI Taxonomy" id="2012998"/>
    <lineage>
        <taxon>Bacteria</taxon>
        <taxon>Pseudomonadati</taxon>
        <taxon>Bacteria division LCP-89</taxon>
    </lineage>
</organism>
<dbReference type="Proteomes" id="UP000319619">
    <property type="component" value="Unassembled WGS sequence"/>
</dbReference>
<dbReference type="EMBL" id="NJBN01000011">
    <property type="protein sequence ID" value="TKJ37962.1"/>
    <property type="molecule type" value="Genomic_DNA"/>
</dbReference>
<name>A0A532USU4_UNCL8</name>
<sequence length="269" mass="31391">MTIRKIFYLVVLLQIFQIKLYAQSDEIYASYKYVMGDNDTKNDAKRICFLEAKRLCIEKAGTYIESQTDVTNWKLTRDEIKTYAAALLKVEIVSEELDFKGESISISMTVKAEIEKNYIEEKIREIKENDDLQIKIKDQQEKIDELESEIRNIQNQLSTDDVDEVVKLRKKRKDAFENIDELEAIKYEIKKKTKLAVENIELGMTPSEVVRLIGEPRAIESYDGPKYNYGNVWVVFESGVVSCMIRAKYYNSAYNGSFYRDYKPQAIIK</sequence>
<gene>
    <name evidence="2" type="ORF">CEE37_13450</name>
</gene>
<comment type="caution">
    <text evidence="2">The sequence shown here is derived from an EMBL/GenBank/DDBJ whole genome shotgun (WGS) entry which is preliminary data.</text>
</comment>
<evidence type="ECO:0000256" key="1">
    <source>
        <dbReference type="SAM" id="Coils"/>
    </source>
</evidence>
<dbReference type="AlphaFoldDB" id="A0A532USU4"/>
<accession>A0A532USU4</accession>
<protein>
    <submittedName>
        <fullName evidence="2">Uncharacterized protein</fullName>
    </submittedName>
</protein>
<evidence type="ECO:0000313" key="2">
    <source>
        <dbReference type="EMBL" id="TKJ37962.1"/>
    </source>
</evidence>
<evidence type="ECO:0000313" key="3">
    <source>
        <dbReference type="Proteomes" id="UP000319619"/>
    </source>
</evidence>